<dbReference type="CDD" id="cd14782">
    <property type="entry name" value="FHb-globin_2"/>
    <property type="match status" value="1"/>
</dbReference>
<dbReference type="InterPro" id="IPR009050">
    <property type="entry name" value="Globin-like_sf"/>
</dbReference>
<evidence type="ECO:0000259" key="15">
    <source>
        <dbReference type="PROSITE" id="PS01033"/>
    </source>
</evidence>
<keyword evidence="7" id="KW-0479">Metal-binding</keyword>
<dbReference type="Gene3D" id="1.10.490.10">
    <property type="entry name" value="Globins"/>
    <property type="match status" value="1"/>
</dbReference>
<organism evidence="17 18">
    <name type="scientific">Modestobacter marinus</name>
    <dbReference type="NCBI Taxonomy" id="477641"/>
    <lineage>
        <taxon>Bacteria</taxon>
        <taxon>Bacillati</taxon>
        <taxon>Actinomycetota</taxon>
        <taxon>Actinomycetes</taxon>
        <taxon>Geodermatophilales</taxon>
        <taxon>Geodermatophilaceae</taxon>
        <taxon>Modestobacter</taxon>
    </lineage>
</organism>
<dbReference type="SUPFAM" id="SSF46458">
    <property type="entry name" value="Globin-like"/>
    <property type="match status" value="1"/>
</dbReference>
<comment type="similarity">
    <text evidence="2">In the C-terminal section; belongs to the flavoprotein pyridine nucleotide cytochrome reductase family.</text>
</comment>
<dbReference type="InterPro" id="IPR001433">
    <property type="entry name" value="OxRdtase_FAD/NAD-bd"/>
</dbReference>
<dbReference type="CDD" id="cd06184">
    <property type="entry name" value="flavohem_like_fad_nad_binding"/>
    <property type="match status" value="1"/>
</dbReference>
<evidence type="ECO:0000256" key="2">
    <source>
        <dbReference type="ARBA" id="ARBA00006401"/>
    </source>
</evidence>
<reference evidence="18" key="1">
    <citation type="journal article" date="2019" name="Int. J. Syst. Evol. Microbiol.">
        <title>The Global Catalogue of Microorganisms (GCM) 10K type strain sequencing project: providing services to taxonomists for standard genome sequencing and annotation.</title>
        <authorList>
            <consortium name="The Broad Institute Genomics Platform"/>
            <consortium name="The Broad Institute Genome Sequencing Center for Infectious Disease"/>
            <person name="Wu L."/>
            <person name="Ma J."/>
        </authorList>
    </citation>
    <scope>NUCLEOTIDE SEQUENCE [LARGE SCALE GENOMIC DNA]</scope>
    <source>
        <strain evidence="18">CGMCC 4.5581</strain>
    </source>
</reference>
<dbReference type="SUPFAM" id="SSF52343">
    <property type="entry name" value="Ferredoxin reductase-like, C-terminal NADP-linked domain"/>
    <property type="match status" value="1"/>
</dbReference>
<name>A0ABQ2FVZ1_9ACTN</name>
<evidence type="ECO:0000256" key="8">
    <source>
        <dbReference type="ARBA" id="ARBA00022857"/>
    </source>
</evidence>
<dbReference type="PROSITE" id="PS51384">
    <property type="entry name" value="FAD_FR"/>
    <property type="match status" value="1"/>
</dbReference>
<dbReference type="Gene3D" id="3.40.50.80">
    <property type="entry name" value="Nucleotide-binding domain of ferredoxin-NADP reductase (FNR) module"/>
    <property type="match status" value="1"/>
</dbReference>
<evidence type="ECO:0000256" key="13">
    <source>
        <dbReference type="ARBA" id="ARBA00049433"/>
    </source>
</evidence>
<evidence type="ECO:0000256" key="14">
    <source>
        <dbReference type="RuleBase" id="RU000356"/>
    </source>
</evidence>
<dbReference type="PROSITE" id="PS01033">
    <property type="entry name" value="GLOBIN"/>
    <property type="match status" value="1"/>
</dbReference>
<dbReference type="PRINTS" id="PR00410">
    <property type="entry name" value="PHEHYDRXLASE"/>
</dbReference>
<dbReference type="Pfam" id="PF00175">
    <property type="entry name" value="NAD_binding_1"/>
    <property type="match status" value="1"/>
</dbReference>
<evidence type="ECO:0000313" key="18">
    <source>
        <dbReference type="Proteomes" id="UP000648663"/>
    </source>
</evidence>
<keyword evidence="4 14" id="KW-0349">Heme</keyword>
<evidence type="ECO:0000256" key="9">
    <source>
        <dbReference type="ARBA" id="ARBA00023004"/>
    </source>
</evidence>
<accession>A0ABQ2FVZ1</accession>
<evidence type="ECO:0000256" key="7">
    <source>
        <dbReference type="ARBA" id="ARBA00022723"/>
    </source>
</evidence>
<dbReference type="InterPro" id="IPR012292">
    <property type="entry name" value="Globin/Proto"/>
</dbReference>
<dbReference type="Proteomes" id="UP000648663">
    <property type="component" value="Unassembled WGS sequence"/>
</dbReference>
<comment type="catalytic activity">
    <reaction evidence="13">
        <text>2 nitric oxide + NADPH + 2 O2 = 2 nitrate + NADP(+) + H(+)</text>
        <dbReference type="Rhea" id="RHEA:19465"/>
        <dbReference type="ChEBI" id="CHEBI:15378"/>
        <dbReference type="ChEBI" id="CHEBI:15379"/>
        <dbReference type="ChEBI" id="CHEBI:16480"/>
        <dbReference type="ChEBI" id="CHEBI:17632"/>
        <dbReference type="ChEBI" id="CHEBI:57783"/>
        <dbReference type="ChEBI" id="CHEBI:58349"/>
        <dbReference type="EC" id="1.14.12.17"/>
    </reaction>
</comment>
<keyword evidence="18" id="KW-1185">Reference proteome</keyword>
<comment type="caution">
    <text evidence="17">The sequence shown here is derived from an EMBL/GenBank/DDBJ whole genome shotgun (WGS) entry which is preliminary data.</text>
</comment>
<feature type="domain" description="Globin" evidence="15">
    <location>
        <begin position="14"/>
        <end position="154"/>
    </location>
</feature>
<dbReference type="InterPro" id="IPR008333">
    <property type="entry name" value="Cbr1-like_FAD-bd_dom"/>
</dbReference>
<protein>
    <recommendedName>
        <fullName evidence="3">nitric oxide dioxygenase</fullName>
        <ecNumber evidence="3">1.14.12.17</ecNumber>
    </recommendedName>
</protein>
<comment type="similarity">
    <text evidence="14">Belongs to the globin family.</text>
</comment>
<keyword evidence="11" id="KW-0520">NAD</keyword>
<evidence type="ECO:0000256" key="1">
    <source>
        <dbReference type="ARBA" id="ARBA00001970"/>
    </source>
</evidence>
<comment type="catalytic activity">
    <reaction evidence="12">
        <text>2 nitric oxide + NADH + 2 O2 = 2 nitrate + NAD(+) + H(+)</text>
        <dbReference type="Rhea" id="RHEA:19469"/>
        <dbReference type="ChEBI" id="CHEBI:15378"/>
        <dbReference type="ChEBI" id="CHEBI:15379"/>
        <dbReference type="ChEBI" id="CHEBI:16480"/>
        <dbReference type="ChEBI" id="CHEBI:17632"/>
        <dbReference type="ChEBI" id="CHEBI:57540"/>
        <dbReference type="ChEBI" id="CHEBI:57945"/>
        <dbReference type="EC" id="1.14.12.17"/>
    </reaction>
</comment>
<dbReference type="Gene3D" id="2.40.30.10">
    <property type="entry name" value="Translation factors"/>
    <property type="match status" value="1"/>
</dbReference>
<dbReference type="InterPro" id="IPR017938">
    <property type="entry name" value="Riboflavin_synthase-like_b-brl"/>
</dbReference>
<keyword evidence="6" id="KW-0001">2Fe-2S</keyword>
<keyword evidence="8" id="KW-0521">NADP</keyword>
<dbReference type="Pfam" id="PF00042">
    <property type="entry name" value="Globin"/>
    <property type="match status" value="1"/>
</dbReference>
<evidence type="ECO:0000259" key="16">
    <source>
        <dbReference type="PROSITE" id="PS51384"/>
    </source>
</evidence>
<dbReference type="InterPro" id="IPR039261">
    <property type="entry name" value="FNR_nucleotide-bd"/>
</dbReference>
<evidence type="ECO:0000256" key="6">
    <source>
        <dbReference type="ARBA" id="ARBA00022714"/>
    </source>
</evidence>
<evidence type="ECO:0000256" key="12">
    <source>
        <dbReference type="ARBA" id="ARBA00048649"/>
    </source>
</evidence>
<dbReference type="InterPro" id="IPR000971">
    <property type="entry name" value="Globin"/>
</dbReference>
<dbReference type="InterPro" id="IPR017927">
    <property type="entry name" value="FAD-bd_FR_type"/>
</dbReference>
<evidence type="ECO:0000256" key="10">
    <source>
        <dbReference type="ARBA" id="ARBA00023014"/>
    </source>
</evidence>
<keyword evidence="14" id="KW-0813">Transport</keyword>
<dbReference type="Pfam" id="PF00970">
    <property type="entry name" value="FAD_binding_6"/>
    <property type="match status" value="1"/>
</dbReference>
<evidence type="ECO:0000256" key="3">
    <source>
        <dbReference type="ARBA" id="ARBA00012229"/>
    </source>
</evidence>
<keyword evidence="5 14" id="KW-0561">Oxygen transport</keyword>
<feature type="domain" description="FAD-binding FR-type" evidence="16">
    <location>
        <begin position="166"/>
        <end position="275"/>
    </location>
</feature>
<keyword evidence="10" id="KW-0411">Iron-sulfur</keyword>
<dbReference type="EC" id="1.14.12.17" evidence="3"/>
<dbReference type="SUPFAM" id="SSF63380">
    <property type="entry name" value="Riboflavin synthase domain-like"/>
    <property type="match status" value="1"/>
</dbReference>
<dbReference type="PANTHER" id="PTHR43396">
    <property type="entry name" value="FLAVOHEMOPROTEIN"/>
    <property type="match status" value="1"/>
</dbReference>
<sequence length="431" mass="47144">MEEGNVHHCKEPMVLSDRSRPVIEATLPVVGENIEEIARRFYAHLFDAHPELLDGTFNRGNQAEGTQQVALAGSVAVFASALVQDPEQVPEHLLARIAHKHASLGITPAQYDVVHDNLFWAIVDVLGDAVTPEVAAAWDEVYWLMAYALINMERGLYSSRGVRPETVWRDWEVAEKTAETADVVTFRVRRIDDRLVKTSLPGQYVSVKVQMPDGVHQPRQYSLTRADDGEHRQFSVKRVRGGEKPDGEVSNLLCDQTQVGDVLTLSLPFGDVVLDDSGRPVVFASAGIGITPMAGMISHLTAAGSRLPITLLHADLDEGSFALREQVSADVRQLPHASMHVWYERGTDSSLPADGVHAGTMDLDAVDLPEGAAYYLCGPLPFMRAARNALIDRGVPARDIQYEVFGPDLWQADLATEPTPDATAHPVAAQA</sequence>
<gene>
    <name evidence="17" type="ORF">GCM10011589_13800</name>
</gene>
<evidence type="ECO:0000256" key="5">
    <source>
        <dbReference type="ARBA" id="ARBA00022621"/>
    </source>
</evidence>
<keyword evidence="9" id="KW-0408">Iron</keyword>
<evidence type="ECO:0000256" key="4">
    <source>
        <dbReference type="ARBA" id="ARBA00022617"/>
    </source>
</evidence>
<evidence type="ECO:0000313" key="17">
    <source>
        <dbReference type="EMBL" id="GGL59087.1"/>
    </source>
</evidence>
<comment type="cofactor">
    <cofactor evidence="1">
        <name>heme b</name>
        <dbReference type="ChEBI" id="CHEBI:60344"/>
    </cofactor>
</comment>
<proteinExistence type="inferred from homology"/>
<dbReference type="PANTHER" id="PTHR43396:SF3">
    <property type="entry name" value="FLAVOHEMOPROTEIN"/>
    <property type="match status" value="1"/>
</dbReference>
<evidence type="ECO:0000256" key="11">
    <source>
        <dbReference type="ARBA" id="ARBA00023027"/>
    </source>
</evidence>
<dbReference type="EMBL" id="BMMI01000002">
    <property type="protein sequence ID" value="GGL59087.1"/>
    <property type="molecule type" value="Genomic_DNA"/>
</dbReference>